<keyword evidence="6 7" id="KW-0378">Hydrolase</keyword>
<proteinExistence type="inferred from homology"/>
<evidence type="ECO:0000259" key="9">
    <source>
        <dbReference type="Pfam" id="PF10502"/>
    </source>
</evidence>
<dbReference type="NCBIfam" id="TIGR02227">
    <property type="entry name" value="sigpep_I_bact"/>
    <property type="match status" value="1"/>
</dbReference>
<name>A0ABR8R5D7_9BACI</name>
<protein>
    <recommendedName>
        <fullName evidence="4 7">Signal peptidase I</fullName>
        <ecNumber evidence="4 7">3.4.21.89</ecNumber>
    </recommendedName>
</protein>
<comment type="similarity">
    <text evidence="3 8">Belongs to the peptidase S26 family.</text>
</comment>
<evidence type="ECO:0000313" key="11">
    <source>
        <dbReference type="Proteomes" id="UP000640786"/>
    </source>
</evidence>
<evidence type="ECO:0000256" key="5">
    <source>
        <dbReference type="ARBA" id="ARBA00022670"/>
    </source>
</evidence>
<dbReference type="InterPro" id="IPR019757">
    <property type="entry name" value="Pept_S26A_signal_pept_1_Lys-AS"/>
</dbReference>
<reference evidence="10 11" key="1">
    <citation type="submission" date="2020-08" db="EMBL/GenBank/DDBJ databases">
        <title>A Genomic Blueprint of the Chicken Gut Microbiome.</title>
        <authorList>
            <person name="Gilroy R."/>
            <person name="Ravi A."/>
            <person name="Getino M."/>
            <person name="Pursley I."/>
            <person name="Horton D.L."/>
            <person name="Alikhan N.-F."/>
            <person name="Baker D."/>
            <person name="Gharbi K."/>
            <person name="Hall N."/>
            <person name="Watson M."/>
            <person name="Adriaenssens E.M."/>
            <person name="Foster-Nyarko E."/>
            <person name="Jarju S."/>
            <person name="Secka A."/>
            <person name="Antonio M."/>
            <person name="Oren A."/>
            <person name="Chaudhuri R."/>
            <person name="La Ragione R.M."/>
            <person name="Hildebrand F."/>
            <person name="Pallen M.J."/>
        </authorList>
    </citation>
    <scope>NUCLEOTIDE SEQUENCE [LARGE SCALE GENOMIC DNA]</scope>
    <source>
        <strain evidence="10 11">Sa2BUA9</strain>
    </source>
</reference>
<feature type="domain" description="Peptidase S26" evidence="9">
    <location>
        <begin position="26"/>
        <end position="186"/>
    </location>
</feature>
<dbReference type="Proteomes" id="UP000640786">
    <property type="component" value="Unassembled WGS sequence"/>
</dbReference>
<evidence type="ECO:0000256" key="4">
    <source>
        <dbReference type="ARBA" id="ARBA00013208"/>
    </source>
</evidence>
<evidence type="ECO:0000256" key="6">
    <source>
        <dbReference type="ARBA" id="ARBA00022801"/>
    </source>
</evidence>
<comment type="catalytic activity">
    <reaction evidence="1 7">
        <text>Cleavage of hydrophobic, N-terminal signal or leader sequences from secreted and periplasmic proteins.</text>
        <dbReference type="EC" id="3.4.21.89"/>
    </reaction>
</comment>
<gene>
    <name evidence="10" type="primary">lepB</name>
    <name evidence="10" type="ORF">H9650_02565</name>
</gene>
<evidence type="ECO:0000256" key="2">
    <source>
        <dbReference type="ARBA" id="ARBA00004401"/>
    </source>
</evidence>
<keyword evidence="5 7" id="KW-0645">Protease</keyword>
<keyword evidence="7" id="KW-1133">Transmembrane helix</keyword>
<dbReference type="GO" id="GO:0009003">
    <property type="term" value="F:signal peptidase activity"/>
    <property type="evidence" value="ECO:0007669"/>
    <property type="project" value="UniProtKB-EC"/>
</dbReference>
<dbReference type="InterPro" id="IPR019756">
    <property type="entry name" value="Pept_S26A_signal_pept_1_Ser-AS"/>
</dbReference>
<dbReference type="EMBL" id="JACSQO010000001">
    <property type="protein sequence ID" value="MBD7942986.1"/>
    <property type="molecule type" value="Genomic_DNA"/>
</dbReference>
<organism evidence="10 11">
    <name type="scientific">Psychrobacillus faecigallinarum</name>
    <dbReference type="NCBI Taxonomy" id="2762235"/>
    <lineage>
        <taxon>Bacteria</taxon>
        <taxon>Bacillati</taxon>
        <taxon>Bacillota</taxon>
        <taxon>Bacilli</taxon>
        <taxon>Bacillales</taxon>
        <taxon>Bacillaceae</taxon>
        <taxon>Psychrobacillus</taxon>
    </lineage>
</organism>
<comment type="caution">
    <text evidence="10">The sequence shown here is derived from an EMBL/GenBank/DDBJ whole genome shotgun (WGS) entry which is preliminary data.</text>
</comment>
<dbReference type="PANTHER" id="PTHR43390:SF1">
    <property type="entry name" value="CHLOROPLAST PROCESSING PEPTIDASE"/>
    <property type="match status" value="1"/>
</dbReference>
<keyword evidence="11" id="KW-1185">Reference proteome</keyword>
<evidence type="ECO:0000256" key="8">
    <source>
        <dbReference type="RuleBase" id="RU362042"/>
    </source>
</evidence>
<keyword evidence="7" id="KW-0812">Transmembrane</keyword>
<evidence type="ECO:0000256" key="7">
    <source>
        <dbReference type="RuleBase" id="RU003993"/>
    </source>
</evidence>
<evidence type="ECO:0000256" key="1">
    <source>
        <dbReference type="ARBA" id="ARBA00000677"/>
    </source>
</evidence>
<dbReference type="Gene3D" id="2.10.109.10">
    <property type="entry name" value="Umud Fragment, subunit A"/>
    <property type="match status" value="1"/>
</dbReference>
<dbReference type="PRINTS" id="PR00727">
    <property type="entry name" value="LEADERPTASE"/>
</dbReference>
<dbReference type="InterPro" id="IPR019758">
    <property type="entry name" value="Pept_S26A_signal_pept_1_CS"/>
</dbReference>
<comment type="subcellular location">
    <subcellularLocation>
        <location evidence="2">Cell membrane</location>
        <topology evidence="2">Single-pass type II membrane protein</topology>
    </subcellularLocation>
    <subcellularLocation>
        <location evidence="8">Membrane</location>
        <topology evidence="8">Single-pass type II membrane protein</topology>
    </subcellularLocation>
</comment>
<evidence type="ECO:0000313" key="10">
    <source>
        <dbReference type="EMBL" id="MBD7942986.1"/>
    </source>
</evidence>
<dbReference type="PROSITE" id="PS00501">
    <property type="entry name" value="SPASE_I_1"/>
    <property type="match status" value="1"/>
</dbReference>
<dbReference type="CDD" id="cd06530">
    <property type="entry name" value="S26_SPase_I"/>
    <property type="match status" value="1"/>
</dbReference>
<feature type="transmembrane region" description="Helical" evidence="7">
    <location>
        <begin position="28"/>
        <end position="48"/>
    </location>
</feature>
<dbReference type="PROSITE" id="PS00761">
    <property type="entry name" value="SPASE_I_3"/>
    <property type="match status" value="1"/>
</dbReference>
<dbReference type="InterPro" id="IPR000223">
    <property type="entry name" value="Pept_S26A_signal_pept_1"/>
</dbReference>
<dbReference type="SUPFAM" id="SSF51306">
    <property type="entry name" value="LexA/Signal peptidase"/>
    <property type="match status" value="1"/>
</dbReference>
<evidence type="ECO:0000256" key="3">
    <source>
        <dbReference type="ARBA" id="ARBA00009370"/>
    </source>
</evidence>
<sequence>MILEASRPKEREKEERHLSKLKQETIEWVIAITIAVAIVLVVRLFIVTNYEVSGKSMMPTLSDQDRVLISKISPINRMDIIIFNNGEEDFVKRVIGVPGDTIKYENDELFVNGKKVDEPFLKGNIAYNNPDEHFTEDFELYDLTGYKTVPKGKLFVLGDNRMASLDSRYFHFIDKDEVIGEVKMKYLPIADATFNFSSE</sequence>
<dbReference type="InterPro" id="IPR019533">
    <property type="entry name" value="Peptidase_S26"/>
</dbReference>
<accession>A0ABR8R5D7</accession>
<keyword evidence="7" id="KW-0472">Membrane</keyword>
<dbReference type="PANTHER" id="PTHR43390">
    <property type="entry name" value="SIGNAL PEPTIDASE I"/>
    <property type="match status" value="1"/>
</dbReference>
<dbReference type="PROSITE" id="PS00760">
    <property type="entry name" value="SPASE_I_2"/>
    <property type="match status" value="1"/>
</dbReference>
<dbReference type="InterPro" id="IPR036286">
    <property type="entry name" value="LexA/Signal_pep-like_sf"/>
</dbReference>
<dbReference type="EC" id="3.4.21.89" evidence="4 7"/>
<dbReference type="Pfam" id="PF10502">
    <property type="entry name" value="Peptidase_S26"/>
    <property type="match status" value="1"/>
</dbReference>